<accession>A0A9N9WJQ5</accession>
<evidence type="ECO:0000313" key="1">
    <source>
        <dbReference type="EMBL" id="CAG9793619.1"/>
    </source>
</evidence>
<name>A0A9N9WJQ5_9NEOP</name>
<organism evidence="1 2">
    <name type="scientific">Diatraea saccharalis</name>
    <name type="common">sugarcane borer</name>
    <dbReference type="NCBI Taxonomy" id="40085"/>
    <lineage>
        <taxon>Eukaryota</taxon>
        <taxon>Metazoa</taxon>
        <taxon>Ecdysozoa</taxon>
        <taxon>Arthropoda</taxon>
        <taxon>Hexapoda</taxon>
        <taxon>Insecta</taxon>
        <taxon>Pterygota</taxon>
        <taxon>Neoptera</taxon>
        <taxon>Endopterygota</taxon>
        <taxon>Lepidoptera</taxon>
        <taxon>Glossata</taxon>
        <taxon>Ditrysia</taxon>
        <taxon>Pyraloidea</taxon>
        <taxon>Crambidae</taxon>
        <taxon>Crambinae</taxon>
        <taxon>Diatraea</taxon>
    </lineage>
</organism>
<reference evidence="1" key="1">
    <citation type="submission" date="2021-12" db="EMBL/GenBank/DDBJ databases">
        <authorList>
            <person name="King R."/>
        </authorList>
    </citation>
    <scope>NUCLEOTIDE SEQUENCE</scope>
</reference>
<protein>
    <submittedName>
        <fullName evidence="1">Uncharacterized protein</fullName>
    </submittedName>
</protein>
<gene>
    <name evidence="1" type="ORF">DIATSA_LOCUS11042</name>
</gene>
<dbReference type="EMBL" id="OU893337">
    <property type="protein sequence ID" value="CAG9793619.1"/>
    <property type="molecule type" value="Genomic_DNA"/>
</dbReference>
<sequence length="314" mass="34099">MGSRLRRSWSSGKRKYEVRAPVSWRLARGAHARVRITPPSDKISVVEYYRCVYSRGQRRRAAGGGRREIINENLSLVGQQQDKFLSCFLGCWSKVATEYGVHSGVIPYNCMLLLAIGILAGMRRSAAARADGGSRYACARLLPDQTYEGAAVVAPAPAPAPAPPAAATAAHAHAHTLHALLRAHRAHAEFFCANRRAIESVRRAQAGGGAHTPHHATLTVRHLLTYVALPTDTISRVVHFHRDWERLLVAGERAAGGVYSRIAFGVSLQINKPVSPSPRPAPSPLSVRARSLCPALAGILRLMHGMNSYPPEVI</sequence>
<dbReference type="Proteomes" id="UP001153714">
    <property type="component" value="Chromosome 6"/>
</dbReference>
<dbReference type="AlphaFoldDB" id="A0A9N9WJQ5"/>
<evidence type="ECO:0000313" key="2">
    <source>
        <dbReference type="Proteomes" id="UP001153714"/>
    </source>
</evidence>
<keyword evidence="2" id="KW-1185">Reference proteome</keyword>
<proteinExistence type="predicted"/>
<reference evidence="1" key="2">
    <citation type="submission" date="2022-10" db="EMBL/GenBank/DDBJ databases">
        <authorList>
            <consortium name="ENA_rothamsted_submissions"/>
            <consortium name="culmorum"/>
            <person name="King R."/>
        </authorList>
    </citation>
    <scope>NUCLEOTIDE SEQUENCE</scope>
</reference>